<gene>
    <name evidence="1" type="ORF">AVEN_54508_1</name>
</gene>
<dbReference type="EMBL" id="BGPR01000618">
    <property type="protein sequence ID" value="GBM28728.1"/>
    <property type="molecule type" value="Genomic_DNA"/>
</dbReference>
<name>A0A4Y2EKP6_ARAVE</name>
<comment type="caution">
    <text evidence="1">The sequence shown here is derived from an EMBL/GenBank/DDBJ whole genome shotgun (WGS) entry which is preliminary data.</text>
</comment>
<protein>
    <submittedName>
        <fullName evidence="1">Uncharacterized protein</fullName>
    </submittedName>
</protein>
<organism evidence="1 2">
    <name type="scientific">Araneus ventricosus</name>
    <name type="common">Orbweaver spider</name>
    <name type="synonym">Epeira ventricosa</name>
    <dbReference type="NCBI Taxonomy" id="182803"/>
    <lineage>
        <taxon>Eukaryota</taxon>
        <taxon>Metazoa</taxon>
        <taxon>Ecdysozoa</taxon>
        <taxon>Arthropoda</taxon>
        <taxon>Chelicerata</taxon>
        <taxon>Arachnida</taxon>
        <taxon>Araneae</taxon>
        <taxon>Araneomorphae</taxon>
        <taxon>Entelegynae</taxon>
        <taxon>Araneoidea</taxon>
        <taxon>Araneidae</taxon>
        <taxon>Araneus</taxon>
    </lineage>
</organism>
<evidence type="ECO:0000313" key="1">
    <source>
        <dbReference type="EMBL" id="GBM28728.1"/>
    </source>
</evidence>
<evidence type="ECO:0000313" key="2">
    <source>
        <dbReference type="Proteomes" id="UP000499080"/>
    </source>
</evidence>
<dbReference type="AlphaFoldDB" id="A0A4Y2EKP6"/>
<reference evidence="1 2" key="1">
    <citation type="journal article" date="2019" name="Sci. Rep.">
        <title>Orb-weaving spider Araneus ventricosus genome elucidates the spidroin gene catalogue.</title>
        <authorList>
            <person name="Kono N."/>
            <person name="Nakamura H."/>
            <person name="Ohtoshi R."/>
            <person name="Moran D.A.P."/>
            <person name="Shinohara A."/>
            <person name="Yoshida Y."/>
            <person name="Fujiwara M."/>
            <person name="Mori M."/>
            <person name="Tomita M."/>
            <person name="Arakawa K."/>
        </authorList>
    </citation>
    <scope>NUCLEOTIDE SEQUENCE [LARGE SCALE GENOMIC DNA]</scope>
</reference>
<dbReference type="OrthoDB" id="1046782at2759"/>
<accession>A0A4Y2EKP6</accession>
<keyword evidence="2" id="KW-1185">Reference proteome</keyword>
<dbReference type="Proteomes" id="UP000499080">
    <property type="component" value="Unassembled WGS sequence"/>
</dbReference>
<sequence length="193" mass="22291">MLTNLHVLDLPESEKHNLGIMSAVCEHDNSKTMRATAMKCDADFNSRNSVIRRTCRRRCCKRRGERLFPVLRRKRPTFDFIQTTIVTVHTRHITHTVPHQHTVPSSHTLCPHHTHCASSTYCTSSHCSWPRERSPNTLIHRCSTPRFLEHGKEKPFIGVRNPVKFGVEDRNSEKFEIKLERPDGGLSRTSMRG</sequence>
<proteinExistence type="predicted"/>